<evidence type="ECO:0000256" key="3">
    <source>
        <dbReference type="ARBA" id="ARBA00022603"/>
    </source>
</evidence>
<dbReference type="Pfam" id="PF01795">
    <property type="entry name" value="Methyltransf_5"/>
    <property type="match status" value="1"/>
</dbReference>
<reference evidence="7 8" key="1">
    <citation type="journal article" date="2015" name="Nature">
        <title>rRNA introns, odd ribosomes, and small enigmatic genomes across a large radiation of phyla.</title>
        <authorList>
            <person name="Brown C.T."/>
            <person name="Hug L.A."/>
            <person name="Thomas B.C."/>
            <person name="Sharon I."/>
            <person name="Castelle C.J."/>
            <person name="Singh A."/>
            <person name="Wilkins M.J."/>
            <person name="Williams K.H."/>
            <person name="Banfield J.F."/>
        </authorList>
    </citation>
    <scope>NUCLEOTIDE SEQUENCE [LARGE SCALE GENOMIC DNA]</scope>
</reference>
<feature type="binding site" evidence="6">
    <location>
        <begin position="36"/>
        <end position="38"/>
    </location>
    <ligand>
        <name>S-adenosyl-L-methionine</name>
        <dbReference type="ChEBI" id="CHEBI:59789"/>
    </ligand>
</feature>
<proteinExistence type="inferred from homology"/>
<comment type="caution">
    <text evidence="7">The sequence shown here is derived from an EMBL/GenBank/DDBJ whole genome shotgun (WGS) entry which is preliminary data.</text>
</comment>
<dbReference type="Proteomes" id="UP000034835">
    <property type="component" value="Unassembled WGS sequence"/>
</dbReference>
<comment type="similarity">
    <text evidence="1 6">Belongs to the methyltransferase superfamily. RsmH family.</text>
</comment>
<feature type="binding site" evidence="6">
    <location>
        <position position="125"/>
    </location>
    <ligand>
        <name>S-adenosyl-L-methionine</name>
        <dbReference type="ChEBI" id="CHEBI:59789"/>
    </ligand>
</feature>
<dbReference type="InterPro" id="IPR029063">
    <property type="entry name" value="SAM-dependent_MTases_sf"/>
</dbReference>
<dbReference type="InterPro" id="IPR023397">
    <property type="entry name" value="SAM-dep_MeTrfase_MraW_recog"/>
</dbReference>
<evidence type="ECO:0000313" key="7">
    <source>
        <dbReference type="EMBL" id="KKT73809.1"/>
    </source>
</evidence>
<dbReference type="PIRSF" id="PIRSF004486">
    <property type="entry name" value="MraW"/>
    <property type="match status" value="1"/>
</dbReference>
<evidence type="ECO:0000256" key="1">
    <source>
        <dbReference type="ARBA" id="ARBA00010396"/>
    </source>
</evidence>
<comment type="catalytic activity">
    <reaction evidence="6">
        <text>cytidine(1402) in 16S rRNA + S-adenosyl-L-methionine = N(4)-methylcytidine(1402) in 16S rRNA + S-adenosyl-L-homocysteine + H(+)</text>
        <dbReference type="Rhea" id="RHEA:42928"/>
        <dbReference type="Rhea" id="RHEA-COMP:10286"/>
        <dbReference type="Rhea" id="RHEA-COMP:10287"/>
        <dbReference type="ChEBI" id="CHEBI:15378"/>
        <dbReference type="ChEBI" id="CHEBI:57856"/>
        <dbReference type="ChEBI" id="CHEBI:59789"/>
        <dbReference type="ChEBI" id="CHEBI:74506"/>
        <dbReference type="ChEBI" id="CHEBI:82748"/>
        <dbReference type="EC" id="2.1.1.199"/>
    </reaction>
</comment>
<protein>
    <recommendedName>
        <fullName evidence="6">Ribosomal RNA small subunit methyltransferase H</fullName>
        <ecNumber evidence="6">2.1.1.199</ecNumber>
    </recommendedName>
    <alternativeName>
        <fullName evidence="6">16S rRNA m(4)C1402 methyltransferase</fullName>
    </alternativeName>
    <alternativeName>
        <fullName evidence="6">rRNA (cytosine-N(4)-)-methyltransferase RsmH</fullName>
    </alternativeName>
</protein>
<comment type="subcellular location">
    <subcellularLocation>
        <location evidence="6">Cytoplasm</location>
    </subcellularLocation>
</comment>
<keyword evidence="6" id="KW-0963">Cytoplasm</keyword>
<keyword evidence="2 6" id="KW-0698">rRNA processing</keyword>
<dbReference type="GO" id="GO:0005737">
    <property type="term" value="C:cytoplasm"/>
    <property type="evidence" value="ECO:0007669"/>
    <property type="project" value="UniProtKB-SubCell"/>
</dbReference>
<dbReference type="HAMAP" id="MF_01007">
    <property type="entry name" value="16SrRNA_methyltr_H"/>
    <property type="match status" value="1"/>
</dbReference>
<evidence type="ECO:0000256" key="4">
    <source>
        <dbReference type="ARBA" id="ARBA00022679"/>
    </source>
</evidence>
<dbReference type="GO" id="GO:0070475">
    <property type="term" value="P:rRNA base methylation"/>
    <property type="evidence" value="ECO:0007669"/>
    <property type="project" value="UniProtKB-UniRule"/>
</dbReference>
<feature type="binding site" evidence="6">
    <location>
        <position position="53"/>
    </location>
    <ligand>
        <name>S-adenosyl-L-methionine</name>
        <dbReference type="ChEBI" id="CHEBI:59789"/>
    </ligand>
</feature>
<dbReference type="Gene3D" id="1.10.150.170">
    <property type="entry name" value="Putative methyltransferase TM0872, insert domain"/>
    <property type="match status" value="1"/>
</dbReference>
<feature type="binding site" evidence="6">
    <location>
        <position position="97"/>
    </location>
    <ligand>
        <name>S-adenosyl-L-methionine</name>
        <dbReference type="ChEBI" id="CHEBI:59789"/>
    </ligand>
</feature>
<sequence length="312" mass="35099">MSEIIDRHFSAFKGELTKLYGFKPGYHFLDLTLGDGGHTEEALSAGCRVVSFDVDPEAIKRAIDFVPKKYKPLIIDPEQVTENIPKAFTWVIIKSNFVKVAEIVKSLALPKFDGIMADLGPSQYQVLSPGRGFSFSVDEPLDMRLDKNLGVTAADLLAVLNEGELSDLFDIADEPFAKPLARIIVKQRQITPIVTTKQLSEIVSKVKRFRIQGKIHPATQVFMALRMAVNLERDNIRELIPHLPELLNKGGVVGVISFHSGEDKIIKEYFEEMENKQILRAINKKPIEPSDKELQISQRTRSAKLRLAKKYS</sequence>
<keyword evidence="4 6" id="KW-0808">Transferase</keyword>
<organism evidence="7 8">
    <name type="scientific">Candidatus Collierbacteria bacterium GW2011_GWB1_44_6</name>
    <dbReference type="NCBI Taxonomy" id="1618384"/>
    <lineage>
        <taxon>Bacteria</taxon>
        <taxon>Candidatus Collieribacteriota</taxon>
    </lineage>
</organism>
<name>A0A0G1MP59_9BACT</name>
<dbReference type="AlphaFoldDB" id="A0A0G1MP59"/>
<gene>
    <name evidence="6" type="primary">rsmH</name>
    <name evidence="7" type="ORF">UW68_C0001G0005</name>
</gene>
<keyword evidence="5 6" id="KW-0949">S-adenosyl-L-methionine</keyword>
<dbReference type="SUPFAM" id="SSF81799">
    <property type="entry name" value="Putative methyltransferase TM0872, insert domain"/>
    <property type="match status" value="1"/>
</dbReference>
<feature type="binding site" evidence="6">
    <location>
        <position position="118"/>
    </location>
    <ligand>
        <name>S-adenosyl-L-methionine</name>
        <dbReference type="ChEBI" id="CHEBI:59789"/>
    </ligand>
</feature>
<dbReference type="SUPFAM" id="SSF53335">
    <property type="entry name" value="S-adenosyl-L-methionine-dependent methyltransferases"/>
    <property type="match status" value="1"/>
</dbReference>
<dbReference type="PANTHER" id="PTHR11265">
    <property type="entry name" value="S-ADENOSYL-METHYLTRANSFERASE MRAW"/>
    <property type="match status" value="1"/>
</dbReference>
<accession>A0A0G1MP59</accession>
<dbReference type="STRING" id="1618384.UW68_C0001G0005"/>
<dbReference type="InterPro" id="IPR002903">
    <property type="entry name" value="RsmH"/>
</dbReference>
<dbReference type="NCBIfam" id="TIGR00006">
    <property type="entry name" value="16S rRNA (cytosine(1402)-N(4))-methyltransferase RsmH"/>
    <property type="match status" value="1"/>
</dbReference>
<evidence type="ECO:0000313" key="8">
    <source>
        <dbReference type="Proteomes" id="UP000034835"/>
    </source>
</evidence>
<keyword evidence="3 6" id="KW-0489">Methyltransferase</keyword>
<dbReference type="GO" id="GO:0071424">
    <property type="term" value="F:rRNA (cytosine-N4-)-methyltransferase activity"/>
    <property type="evidence" value="ECO:0007669"/>
    <property type="project" value="UniProtKB-UniRule"/>
</dbReference>
<dbReference type="Gene3D" id="3.40.50.150">
    <property type="entry name" value="Vaccinia Virus protein VP39"/>
    <property type="match status" value="1"/>
</dbReference>
<evidence type="ECO:0000256" key="2">
    <source>
        <dbReference type="ARBA" id="ARBA00022552"/>
    </source>
</evidence>
<evidence type="ECO:0000256" key="6">
    <source>
        <dbReference type="HAMAP-Rule" id="MF_01007"/>
    </source>
</evidence>
<evidence type="ECO:0000256" key="5">
    <source>
        <dbReference type="ARBA" id="ARBA00022691"/>
    </source>
</evidence>
<comment type="function">
    <text evidence="6">Specifically methylates the N4 position of cytidine in position 1402 (C1402) of 16S rRNA.</text>
</comment>
<dbReference type="EMBL" id="LCJG01000001">
    <property type="protein sequence ID" value="KKT73809.1"/>
    <property type="molecule type" value="Genomic_DNA"/>
</dbReference>
<dbReference type="PANTHER" id="PTHR11265:SF0">
    <property type="entry name" value="12S RRNA N4-METHYLCYTIDINE METHYLTRANSFERASE"/>
    <property type="match status" value="1"/>
</dbReference>
<dbReference type="EC" id="2.1.1.199" evidence="6"/>